<dbReference type="PANTHER" id="PTHR46066:SF2">
    <property type="entry name" value="CHITINASE DOMAIN-CONTAINING PROTEIN 1"/>
    <property type="match status" value="1"/>
</dbReference>
<dbReference type="GO" id="GO:0016787">
    <property type="term" value="F:hydrolase activity"/>
    <property type="evidence" value="ECO:0007669"/>
    <property type="project" value="UniProtKB-KW"/>
</dbReference>
<keyword evidence="1" id="KW-0812">Transmembrane</keyword>
<feature type="transmembrane region" description="Helical" evidence="1">
    <location>
        <begin position="21"/>
        <end position="42"/>
    </location>
</feature>
<keyword evidence="2" id="KW-0378">Hydrolase</keyword>
<dbReference type="Gene3D" id="3.20.20.80">
    <property type="entry name" value="Glycosidases"/>
    <property type="match status" value="1"/>
</dbReference>
<protein>
    <submittedName>
        <fullName evidence="2">Glycosyl hydrolase</fullName>
    </submittedName>
</protein>
<keyword evidence="1" id="KW-1133">Transmembrane helix</keyword>
<dbReference type="OrthoDB" id="1633417at2"/>
<dbReference type="AlphaFoldDB" id="A0A3P3U0H9"/>
<organism evidence="2 3">
    <name type="scientific">Paenibacillus oralis</name>
    <dbReference type="NCBI Taxonomy" id="2490856"/>
    <lineage>
        <taxon>Bacteria</taxon>
        <taxon>Bacillati</taxon>
        <taxon>Bacillota</taxon>
        <taxon>Bacilli</taxon>
        <taxon>Bacillales</taxon>
        <taxon>Paenibacillaceae</taxon>
        <taxon>Paenibacillus</taxon>
    </lineage>
</organism>
<accession>A0A3P3U0H9</accession>
<gene>
    <name evidence="2" type="ORF">EHV15_13635</name>
</gene>
<comment type="caution">
    <text evidence="2">The sequence shown here is derived from an EMBL/GenBank/DDBJ whole genome shotgun (WGS) entry which is preliminary data.</text>
</comment>
<dbReference type="InterPro" id="IPR017853">
    <property type="entry name" value="GH"/>
</dbReference>
<dbReference type="Proteomes" id="UP000267017">
    <property type="component" value="Unassembled WGS sequence"/>
</dbReference>
<keyword evidence="3" id="KW-1185">Reference proteome</keyword>
<dbReference type="InterPro" id="IPR029070">
    <property type="entry name" value="Chitinase_insertion_sf"/>
</dbReference>
<evidence type="ECO:0000313" key="3">
    <source>
        <dbReference type="Proteomes" id="UP000267017"/>
    </source>
</evidence>
<name>A0A3P3U0H9_9BACL</name>
<dbReference type="EMBL" id="RRCN01000001">
    <property type="protein sequence ID" value="RRJ63855.1"/>
    <property type="molecule type" value="Genomic_DNA"/>
</dbReference>
<dbReference type="PANTHER" id="PTHR46066">
    <property type="entry name" value="CHITINASE DOMAIN-CONTAINING PROTEIN 1 FAMILY MEMBER"/>
    <property type="match status" value="1"/>
</dbReference>
<keyword evidence="1" id="KW-0472">Membrane</keyword>
<dbReference type="SUPFAM" id="SSF51445">
    <property type="entry name" value="(Trans)glycosidases"/>
    <property type="match status" value="1"/>
</dbReference>
<proteinExistence type="predicted"/>
<reference evidence="2 3" key="1">
    <citation type="submission" date="2018-11" db="EMBL/GenBank/DDBJ databases">
        <title>Genome sequencing of Paenibacillus sp. KCOM 3021 (= ChDC PVNT-B20).</title>
        <authorList>
            <person name="Kook J.-K."/>
            <person name="Park S.-N."/>
            <person name="Lim Y.K."/>
        </authorList>
    </citation>
    <scope>NUCLEOTIDE SEQUENCE [LARGE SCALE GENOMIC DNA]</scope>
    <source>
        <strain evidence="2 3">KCOM 3021</strain>
    </source>
</reference>
<sequence length="369" mass="40883">MDLIYEKELTPLFKIRVFPKSFLLIGVIATIVILCGGTYYYISRAEGQPNAALQPVGESTDLSAWIVDWQQESGEEDYGALGSRLSELQMFAAYFDAAGHLYFKDSFRESLASDASLRQADGGTFITIVNDRINGDGSVVQKDPELVRHLTQNKTVRQEHIREIANAADQLDLDGVEIDYEKIKDSDWNGVVAFYNELYQELRRDGRKLRIVLEPSAPLKKLKLPEGPEYVVMAYNLYGSHSGPGPKADKKFIKELAGKMKPIPGNKRLAIATGGFAWNENGEVTALTEKEADGLAALSKEGVERDIASGSLHFKYTDADGGETTVWYADGVTLRGWIETAREAGCSRIAIWRLGGLSQRTLEILAEIH</sequence>
<evidence type="ECO:0000313" key="2">
    <source>
        <dbReference type="EMBL" id="RRJ63855.1"/>
    </source>
</evidence>
<dbReference type="Gene3D" id="3.10.50.10">
    <property type="match status" value="1"/>
</dbReference>
<evidence type="ECO:0000256" key="1">
    <source>
        <dbReference type="SAM" id="Phobius"/>
    </source>
</evidence>